<reference evidence="8" key="1">
    <citation type="submission" date="2022-01" db="EMBL/GenBank/DDBJ databases">
        <authorList>
            <person name="King R."/>
        </authorList>
    </citation>
    <scope>NUCLEOTIDE SEQUENCE</scope>
</reference>
<evidence type="ECO:0000256" key="5">
    <source>
        <dbReference type="ARBA" id="ARBA00023136"/>
    </source>
</evidence>
<dbReference type="GO" id="GO:0050909">
    <property type="term" value="P:sensory perception of taste"/>
    <property type="evidence" value="ECO:0007669"/>
    <property type="project" value="InterPro"/>
</dbReference>
<dbReference type="Pfam" id="PF08395">
    <property type="entry name" value="7tm_7"/>
    <property type="match status" value="1"/>
</dbReference>
<dbReference type="GO" id="GO:0030425">
    <property type="term" value="C:dendrite"/>
    <property type="evidence" value="ECO:0007669"/>
    <property type="project" value="TreeGrafter"/>
</dbReference>
<dbReference type="GO" id="GO:0030424">
    <property type="term" value="C:axon"/>
    <property type="evidence" value="ECO:0007669"/>
    <property type="project" value="TreeGrafter"/>
</dbReference>
<keyword evidence="7" id="KW-0807">Transducer</keyword>
<comment type="subcellular location">
    <subcellularLocation>
        <location evidence="1">Cell membrane</location>
        <topology evidence="1">Multi-pass membrane protein</topology>
    </subcellularLocation>
</comment>
<evidence type="ECO:0000256" key="6">
    <source>
        <dbReference type="ARBA" id="ARBA00023170"/>
    </source>
</evidence>
<sequence>MSIFKEKLCLHIAMKNEAVFSACGFFNVNNSFMHSMVAAVTSYLVILIQLDRQILASKRIISSTATTASMYNITIEYLPSS</sequence>
<evidence type="ECO:0000313" key="8">
    <source>
        <dbReference type="EMBL" id="CAH1397690.1"/>
    </source>
</evidence>
<dbReference type="GO" id="GO:0005886">
    <property type="term" value="C:plasma membrane"/>
    <property type="evidence" value="ECO:0007669"/>
    <property type="project" value="UniProtKB-SubCell"/>
</dbReference>
<gene>
    <name evidence="8" type="ORF">NEZAVI_LOCUS7475</name>
</gene>
<keyword evidence="5" id="KW-0472">Membrane</keyword>
<evidence type="ECO:0000256" key="4">
    <source>
        <dbReference type="ARBA" id="ARBA00022989"/>
    </source>
</evidence>
<evidence type="ECO:0000313" key="9">
    <source>
        <dbReference type="Proteomes" id="UP001152798"/>
    </source>
</evidence>
<dbReference type="Proteomes" id="UP001152798">
    <property type="component" value="Chromosome 4"/>
</dbReference>
<name>A0A9P0MLA9_NEZVI</name>
<keyword evidence="2" id="KW-1003">Cell membrane</keyword>
<keyword evidence="9" id="KW-1185">Reference proteome</keyword>
<organism evidence="8 9">
    <name type="scientific">Nezara viridula</name>
    <name type="common">Southern green stink bug</name>
    <name type="synonym">Cimex viridulus</name>
    <dbReference type="NCBI Taxonomy" id="85310"/>
    <lineage>
        <taxon>Eukaryota</taxon>
        <taxon>Metazoa</taxon>
        <taxon>Ecdysozoa</taxon>
        <taxon>Arthropoda</taxon>
        <taxon>Hexapoda</taxon>
        <taxon>Insecta</taxon>
        <taxon>Pterygota</taxon>
        <taxon>Neoptera</taxon>
        <taxon>Paraneoptera</taxon>
        <taxon>Hemiptera</taxon>
        <taxon>Heteroptera</taxon>
        <taxon>Panheteroptera</taxon>
        <taxon>Pentatomomorpha</taxon>
        <taxon>Pentatomoidea</taxon>
        <taxon>Pentatomidae</taxon>
        <taxon>Pentatominae</taxon>
        <taxon>Nezara</taxon>
    </lineage>
</organism>
<evidence type="ECO:0000256" key="2">
    <source>
        <dbReference type="ARBA" id="ARBA00022475"/>
    </source>
</evidence>
<accession>A0A9P0MLA9</accession>
<dbReference type="PANTHER" id="PTHR21143">
    <property type="entry name" value="INVERTEBRATE GUSTATORY RECEPTOR"/>
    <property type="match status" value="1"/>
</dbReference>
<dbReference type="OrthoDB" id="6366728at2759"/>
<dbReference type="PANTHER" id="PTHR21143:SF133">
    <property type="entry name" value="GUSTATORY AND PHEROMONE RECEPTOR 32A-RELATED"/>
    <property type="match status" value="1"/>
</dbReference>
<dbReference type="GO" id="GO:0007635">
    <property type="term" value="P:chemosensory behavior"/>
    <property type="evidence" value="ECO:0007669"/>
    <property type="project" value="TreeGrafter"/>
</dbReference>
<evidence type="ECO:0000256" key="3">
    <source>
        <dbReference type="ARBA" id="ARBA00022692"/>
    </source>
</evidence>
<dbReference type="GO" id="GO:0043025">
    <property type="term" value="C:neuronal cell body"/>
    <property type="evidence" value="ECO:0007669"/>
    <property type="project" value="TreeGrafter"/>
</dbReference>
<proteinExistence type="predicted"/>
<evidence type="ECO:0000256" key="7">
    <source>
        <dbReference type="ARBA" id="ARBA00023224"/>
    </source>
</evidence>
<dbReference type="EMBL" id="OV725080">
    <property type="protein sequence ID" value="CAH1397690.1"/>
    <property type="molecule type" value="Genomic_DNA"/>
</dbReference>
<dbReference type="GO" id="GO:0008049">
    <property type="term" value="P:male courtship behavior"/>
    <property type="evidence" value="ECO:0007669"/>
    <property type="project" value="TreeGrafter"/>
</dbReference>
<dbReference type="AlphaFoldDB" id="A0A9P0MLA9"/>
<keyword evidence="6" id="KW-0675">Receptor</keyword>
<dbReference type="InterPro" id="IPR013604">
    <property type="entry name" value="7TM_chemorcpt"/>
</dbReference>
<keyword evidence="3" id="KW-0812">Transmembrane</keyword>
<keyword evidence="4" id="KW-1133">Transmembrane helix</keyword>
<dbReference type="GO" id="GO:0007165">
    <property type="term" value="P:signal transduction"/>
    <property type="evidence" value="ECO:0007669"/>
    <property type="project" value="UniProtKB-KW"/>
</dbReference>
<protein>
    <submittedName>
        <fullName evidence="8">Uncharacterized protein</fullName>
    </submittedName>
</protein>
<evidence type="ECO:0000256" key="1">
    <source>
        <dbReference type="ARBA" id="ARBA00004651"/>
    </source>
</evidence>